<dbReference type="PROSITE" id="PS50109">
    <property type="entry name" value="HIS_KIN"/>
    <property type="match status" value="1"/>
</dbReference>
<feature type="transmembrane region" description="Helical" evidence="8">
    <location>
        <begin position="65"/>
        <end position="91"/>
    </location>
</feature>
<gene>
    <name evidence="11" type="ORF">KDK_62100</name>
</gene>
<feature type="domain" description="Histidine kinase" evidence="9">
    <location>
        <begin position="162"/>
        <end position="383"/>
    </location>
</feature>
<dbReference type="GO" id="GO:0000155">
    <property type="term" value="F:phosphorelay sensor kinase activity"/>
    <property type="evidence" value="ECO:0007669"/>
    <property type="project" value="InterPro"/>
</dbReference>
<dbReference type="CDD" id="cd00082">
    <property type="entry name" value="HisKA"/>
    <property type="match status" value="1"/>
</dbReference>
<evidence type="ECO:0000259" key="9">
    <source>
        <dbReference type="PROSITE" id="PS50109"/>
    </source>
</evidence>
<dbReference type="EC" id="2.7.13.3" evidence="3"/>
<name>A0A402ATD3_9CHLR</name>
<dbReference type="Pfam" id="PF00512">
    <property type="entry name" value="HisKA"/>
    <property type="match status" value="1"/>
</dbReference>
<dbReference type="RefSeq" id="WP_126555194.1">
    <property type="nucleotide sequence ID" value="NZ_BIFS01000002.1"/>
</dbReference>
<evidence type="ECO:0000256" key="3">
    <source>
        <dbReference type="ARBA" id="ARBA00012438"/>
    </source>
</evidence>
<organism evidence="11 12">
    <name type="scientific">Dictyobacter kobayashii</name>
    <dbReference type="NCBI Taxonomy" id="2014872"/>
    <lineage>
        <taxon>Bacteria</taxon>
        <taxon>Bacillati</taxon>
        <taxon>Chloroflexota</taxon>
        <taxon>Ktedonobacteria</taxon>
        <taxon>Ktedonobacterales</taxon>
        <taxon>Dictyobacteraceae</taxon>
        <taxon>Dictyobacter</taxon>
    </lineage>
</organism>
<dbReference type="Gene3D" id="3.30.565.10">
    <property type="entry name" value="Histidine kinase-like ATPase, C-terminal domain"/>
    <property type="match status" value="1"/>
</dbReference>
<evidence type="ECO:0000256" key="2">
    <source>
        <dbReference type="ARBA" id="ARBA00004370"/>
    </source>
</evidence>
<comment type="caution">
    <text evidence="11">The sequence shown here is derived from an EMBL/GenBank/DDBJ whole genome shotgun (WGS) entry which is preliminary data.</text>
</comment>
<dbReference type="Proteomes" id="UP000287188">
    <property type="component" value="Unassembled WGS sequence"/>
</dbReference>
<keyword evidence="7" id="KW-0902">Two-component regulatory system</keyword>
<evidence type="ECO:0000313" key="12">
    <source>
        <dbReference type="Proteomes" id="UP000287188"/>
    </source>
</evidence>
<evidence type="ECO:0000313" key="11">
    <source>
        <dbReference type="EMBL" id="GCE22410.1"/>
    </source>
</evidence>
<dbReference type="PROSITE" id="PS50885">
    <property type="entry name" value="HAMP"/>
    <property type="match status" value="1"/>
</dbReference>
<dbReference type="OrthoDB" id="152466at2"/>
<dbReference type="SMART" id="SM00387">
    <property type="entry name" value="HATPase_c"/>
    <property type="match status" value="1"/>
</dbReference>
<dbReference type="InterPro" id="IPR003594">
    <property type="entry name" value="HATPase_dom"/>
</dbReference>
<dbReference type="SMART" id="SM00388">
    <property type="entry name" value="HisKA"/>
    <property type="match status" value="1"/>
</dbReference>
<keyword evidence="12" id="KW-1185">Reference proteome</keyword>
<dbReference type="Gene3D" id="6.10.340.10">
    <property type="match status" value="1"/>
</dbReference>
<evidence type="ECO:0000256" key="1">
    <source>
        <dbReference type="ARBA" id="ARBA00000085"/>
    </source>
</evidence>
<keyword evidence="6" id="KW-0418">Kinase</keyword>
<keyword evidence="8" id="KW-1133">Transmembrane helix</keyword>
<comment type="catalytic activity">
    <reaction evidence="1">
        <text>ATP + protein L-histidine = ADP + protein N-phospho-L-histidine.</text>
        <dbReference type="EC" id="2.7.13.3"/>
    </reaction>
</comment>
<protein>
    <recommendedName>
        <fullName evidence="3">histidine kinase</fullName>
        <ecNumber evidence="3">2.7.13.3</ecNumber>
    </recommendedName>
</protein>
<dbReference type="InterPro" id="IPR003661">
    <property type="entry name" value="HisK_dim/P_dom"/>
</dbReference>
<dbReference type="InterPro" id="IPR004358">
    <property type="entry name" value="Sig_transdc_His_kin-like_C"/>
</dbReference>
<evidence type="ECO:0000256" key="4">
    <source>
        <dbReference type="ARBA" id="ARBA00022553"/>
    </source>
</evidence>
<dbReference type="SUPFAM" id="SSF47384">
    <property type="entry name" value="Homodimeric domain of signal transducing histidine kinase"/>
    <property type="match status" value="1"/>
</dbReference>
<dbReference type="PRINTS" id="PR00344">
    <property type="entry name" value="BCTRLSENSOR"/>
</dbReference>
<dbReference type="SUPFAM" id="SSF158472">
    <property type="entry name" value="HAMP domain-like"/>
    <property type="match status" value="1"/>
</dbReference>
<dbReference type="CDD" id="cd06225">
    <property type="entry name" value="HAMP"/>
    <property type="match status" value="1"/>
</dbReference>
<proteinExistence type="predicted"/>
<evidence type="ECO:0000256" key="5">
    <source>
        <dbReference type="ARBA" id="ARBA00022679"/>
    </source>
</evidence>
<keyword evidence="8" id="KW-0472">Membrane</keyword>
<dbReference type="InterPro" id="IPR005467">
    <property type="entry name" value="His_kinase_dom"/>
</dbReference>
<dbReference type="InterPro" id="IPR003660">
    <property type="entry name" value="HAMP_dom"/>
</dbReference>
<sequence length="387" mass="43236">MGSQHISIKGFAARPRHSGFRRLFIWYFLGILALAFIITAGLELLGILLIALSVQYTSIFSHNRFLQYLAVLVLIALPFSALLGACLFFAWRLERKISQPVGELMAAVEKICQQDLNFSIQYQAPNQLGDLCYAFNELRNALQASLEREWRKQEEIRTMIATLSHDLRTPVTIIQGHIEGLARAGAGEKRNQRLERYLPVLEASSQRMSLLLNDILLVSALEDANFTIQPEQVKLEDALACKAQVYALQASTHEITFAYAYQRAIDLPQQVTLDLHRLEQILDNLVENALRYTPAHGTIHLTCTHLQDTLSLALHDSGAGIAPEDLPHVFEKFYQSPLQKGHKGAGLGLYTCKQLIEKMGGTISIQNHPAGGCEVTVVLPTWTQTPI</sequence>
<evidence type="ECO:0000256" key="8">
    <source>
        <dbReference type="SAM" id="Phobius"/>
    </source>
</evidence>
<dbReference type="SUPFAM" id="SSF55874">
    <property type="entry name" value="ATPase domain of HSP90 chaperone/DNA topoisomerase II/histidine kinase"/>
    <property type="match status" value="1"/>
</dbReference>
<dbReference type="InterPro" id="IPR036890">
    <property type="entry name" value="HATPase_C_sf"/>
</dbReference>
<keyword evidence="5" id="KW-0808">Transferase</keyword>
<reference evidence="12" key="1">
    <citation type="submission" date="2018-12" db="EMBL/GenBank/DDBJ databases">
        <title>Tengunoibacter tsumagoiensis gen. nov., sp. nov., Dictyobacter kobayashii sp. nov., D. alpinus sp. nov., and D. joshuensis sp. nov. and description of Dictyobacteraceae fam. nov. within the order Ktedonobacterales isolated from Tengu-no-mugimeshi.</title>
        <authorList>
            <person name="Wang C.M."/>
            <person name="Zheng Y."/>
            <person name="Sakai Y."/>
            <person name="Toyoda A."/>
            <person name="Minakuchi Y."/>
            <person name="Abe K."/>
            <person name="Yokota A."/>
            <person name="Yabe S."/>
        </authorList>
    </citation>
    <scope>NUCLEOTIDE SEQUENCE [LARGE SCALE GENOMIC DNA]</scope>
    <source>
        <strain evidence="12">Uno11</strain>
    </source>
</reference>
<evidence type="ECO:0000259" key="10">
    <source>
        <dbReference type="PROSITE" id="PS50885"/>
    </source>
</evidence>
<dbReference type="EMBL" id="BIFS01000002">
    <property type="protein sequence ID" value="GCE22410.1"/>
    <property type="molecule type" value="Genomic_DNA"/>
</dbReference>
<dbReference type="InterPro" id="IPR036097">
    <property type="entry name" value="HisK_dim/P_sf"/>
</dbReference>
<feature type="domain" description="HAMP" evidence="10">
    <location>
        <begin position="95"/>
        <end position="147"/>
    </location>
</feature>
<dbReference type="GO" id="GO:0016020">
    <property type="term" value="C:membrane"/>
    <property type="evidence" value="ECO:0007669"/>
    <property type="project" value="UniProtKB-SubCell"/>
</dbReference>
<evidence type="ECO:0000256" key="6">
    <source>
        <dbReference type="ARBA" id="ARBA00022777"/>
    </source>
</evidence>
<dbReference type="Gene3D" id="1.10.287.130">
    <property type="match status" value="1"/>
</dbReference>
<dbReference type="PANTHER" id="PTHR43547">
    <property type="entry name" value="TWO-COMPONENT HISTIDINE KINASE"/>
    <property type="match status" value="1"/>
</dbReference>
<dbReference type="Pfam" id="PF02518">
    <property type="entry name" value="HATPase_c"/>
    <property type="match status" value="1"/>
</dbReference>
<comment type="subcellular location">
    <subcellularLocation>
        <location evidence="2">Membrane</location>
    </subcellularLocation>
</comment>
<feature type="transmembrane region" description="Helical" evidence="8">
    <location>
        <begin position="24"/>
        <end position="53"/>
    </location>
</feature>
<evidence type="ECO:0000256" key="7">
    <source>
        <dbReference type="ARBA" id="ARBA00023012"/>
    </source>
</evidence>
<dbReference type="AlphaFoldDB" id="A0A402ATD3"/>
<dbReference type="PANTHER" id="PTHR43547:SF2">
    <property type="entry name" value="HYBRID SIGNAL TRANSDUCTION HISTIDINE KINASE C"/>
    <property type="match status" value="1"/>
</dbReference>
<accession>A0A402ATD3</accession>
<keyword evidence="4" id="KW-0597">Phosphoprotein</keyword>
<keyword evidence="8" id="KW-0812">Transmembrane</keyword>